<dbReference type="EMBL" id="CP098251">
    <property type="protein sequence ID" value="WAV90315.1"/>
    <property type="molecule type" value="Genomic_DNA"/>
</dbReference>
<evidence type="ECO:0000313" key="1">
    <source>
        <dbReference type="EMBL" id="WAV90315.1"/>
    </source>
</evidence>
<gene>
    <name evidence="1" type="ORF">NB646_05420</name>
</gene>
<protein>
    <submittedName>
        <fullName evidence="1">Uncharacterized protein</fullName>
    </submittedName>
</protein>
<reference evidence="1" key="1">
    <citation type="journal article" date="2022" name="Front. Microbiol.">
        <title>New perspectives on an old grouping: The genomic and phenotypic variability of Oxalobacter formigenes and the implications for calcium oxalate stone prevention.</title>
        <authorList>
            <person name="Chmiel J.A."/>
            <person name="Carr C."/>
            <person name="Stuivenberg G.A."/>
            <person name="Venema R."/>
            <person name="Chanyi R.M."/>
            <person name="Al K.F."/>
            <person name="Giguere D."/>
            <person name="Say H."/>
            <person name="Akouris P.P."/>
            <person name="Dominguez Romero S.A."/>
            <person name="Kwong A."/>
            <person name="Tai V."/>
            <person name="Koval S.F."/>
            <person name="Razvi H."/>
            <person name="Bjazevic J."/>
            <person name="Burton J.P."/>
        </authorList>
    </citation>
    <scope>NUCLEOTIDE SEQUENCE</scope>
    <source>
        <strain evidence="1">OxK</strain>
    </source>
</reference>
<accession>A0A9E9NSE0</accession>
<organism evidence="1">
    <name type="scientific">Oxalobacter aliiformigenes</name>
    <dbReference type="NCBI Taxonomy" id="2946593"/>
    <lineage>
        <taxon>Bacteria</taxon>
        <taxon>Pseudomonadati</taxon>
        <taxon>Pseudomonadota</taxon>
        <taxon>Betaproteobacteria</taxon>
        <taxon>Burkholderiales</taxon>
        <taxon>Oxalobacteraceae</taxon>
        <taxon>Oxalobacter</taxon>
    </lineage>
</organism>
<dbReference type="AlphaFoldDB" id="A0A9E9NSE0"/>
<name>A0A9E9NSE0_9BURK</name>
<dbReference type="RefSeq" id="WP_269315423.1">
    <property type="nucleotide sequence ID" value="NZ_CP098251.1"/>
</dbReference>
<dbReference type="Proteomes" id="UP001164819">
    <property type="component" value="Chromosome"/>
</dbReference>
<proteinExistence type="predicted"/>
<sequence>MDKFVVKMAEAASGAGRMGDACFLGSVFSGGVLFIEGKAAVIFVREVKPAGIAVRMM</sequence>